<dbReference type="CDD" id="cd06454">
    <property type="entry name" value="KBL_like"/>
    <property type="match status" value="1"/>
</dbReference>
<dbReference type="GO" id="GO:0009102">
    <property type="term" value="P:biotin biosynthetic process"/>
    <property type="evidence" value="ECO:0007669"/>
    <property type="project" value="UniProtKB-UniRule"/>
</dbReference>
<dbReference type="Gene3D" id="3.90.1150.10">
    <property type="entry name" value="Aspartate Aminotransferase, domain 1"/>
    <property type="match status" value="1"/>
</dbReference>
<keyword evidence="8 10" id="KW-0663">Pyridoxal phosphate</keyword>
<keyword evidence="6 11" id="KW-0808">Transferase</keyword>
<proteinExistence type="inferred from homology"/>
<reference evidence="13 14" key="1">
    <citation type="journal article" date="2019" name="Int. J. Syst. Evol. Microbiol.">
        <title>Capsulimonas corticalis gen. nov., sp. nov., an aerobic capsulated bacterium, of a novel bacterial order, Capsulimonadales ord. nov., of the class Armatimonadia of the phylum Armatimonadetes.</title>
        <authorList>
            <person name="Li J."/>
            <person name="Kudo C."/>
            <person name="Tonouchi A."/>
        </authorList>
    </citation>
    <scope>NUCLEOTIDE SEQUENCE [LARGE SCALE GENOMIC DNA]</scope>
    <source>
        <strain evidence="13 14">AX-7</strain>
    </source>
</reference>
<comment type="cofactor">
    <cofactor evidence="1 10 11">
        <name>pyridoxal 5'-phosphate</name>
        <dbReference type="ChEBI" id="CHEBI:597326"/>
    </cofactor>
</comment>
<comment type="pathway">
    <text evidence="3 11">Cofactor biosynthesis; biotin biosynthesis.</text>
</comment>
<evidence type="ECO:0000256" key="2">
    <source>
        <dbReference type="ARBA" id="ARBA00002513"/>
    </source>
</evidence>
<feature type="domain" description="Aminotransferase class I/classII large" evidence="12">
    <location>
        <begin position="41"/>
        <end position="381"/>
    </location>
</feature>
<protein>
    <recommendedName>
        <fullName evidence="11">8-amino-7-ketopelargonate synthase</fullName>
        <ecNumber evidence="11">2.3.1.47</ecNumber>
    </recommendedName>
</protein>
<evidence type="ECO:0000256" key="9">
    <source>
        <dbReference type="ARBA" id="ARBA00047715"/>
    </source>
</evidence>
<dbReference type="KEGG" id="ccot:CCAX7_15780"/>
<dbReference type="Gene3D" id="3.40.640.10">
    <property type="entry name" value="Type I PLP-dependent aspartate aminotransferase-like (Major domain)"/>
    <property type="match status" value="1"/>
</dbReference>
<keyword evidence="14" id="KW-1185">Reference proteome</keyword>
<comment type="subunit">
    <text evidence="5 11">Homodimer.</text>
</comment>
<dbReference type="RefSeq" id="WP_218025650.1">
    <property type="nucleotide sequence ID" value="NZ_AP025739.1"/>
</dbReference>
<dbReference type="NCBIfam" id="TIGR00858">
    <property type="entry name" value="bioF"/>
    <property type="match status" value="1"/>
</dbReference>
<dbReference type="InterPro" id="IPR001917">
    <property type="entry name" value="Aminotrans_II_pyridoxalP_BS"/>
</dbReference>
<dbReference type="PROSITE" id="PS00599">
    <property type="entry name" value="AA_TRANSFER_CLASS_2"/>
    <property type="match status" value="1"/>
</dbReference>
<evidence type="ECO:0000256" key="11">
    <source>
        <dbReference type="RuleBase" id="RU003693"/>
    </source>
</evidence>
<dbReference type="PANTHER" id="PTHR13693">
    <property type="entry name" value="CLASS II AMINOTRANSFERASE/8-AMINO-7-OXONONANOATE SYNTHASE"/>
    <property type="match status" value="1"/>
</dbReference>
<dbReference type="Proteomes" id="UP000287394">
    <property type="component" value="Chromosome"/>
</dbReference>
<dbReference type="InterPro" id="IPR004723">
    <property type="entry name" value="AONS_Archaea/Proteobacteria"/>
</dbReference>
<name>A0A402CZ32_9BACT</name>
<evidence type="ECO:0000256" key="3">
    <source>
        <dbReference type="ARBA" id="ARBA00004746"/>
    </source>
</evidence>
<dbReference type="AlphaFoldDB" id="A0A402CZ32"/>
<dbReference type="PANTHER" id="PTHR13693:SF100">
    <property type="entry name" value="8-AMINO-7-OXONONANOATE SYNTHASE"/>
    <property type="match status" value="1"/>
</dbReference>
<dbReference type="GO" id="GO:0008710">
    <property type="term" value="F:8-amino-7-oxononanoate synthase activity"/>
    <property type="evidence" value="ECO:0007669"/>
    <property type="project" value="UniProtKB-UniRule"/>
</dbReference>
<evidence type="ECO:0000259" key="12">
    <source>
        <dbReference type="Pfam" id="PF00155"/>
    </source>
</evidence>
<sequence>MNLNTELSADLDRLKGAHLHRRLRRTESPPGPWAVVDSRRVLVLGSNNYLGLATHPLVREAAREATETWGTGASGSRLTSGNLDLHEALERDLADFKHTEAALLFGSGYAANVGTIPALAGPGDLILSDKLNHASLIDGVRLSRAEFRIYDHNDADHVRELLHDRDRFRRCLIVTDGVFSMDGDLAPLPELQTIAAEHGAWLYVDDAHGAGVLGGSGGGSLEYFGMQPGNTIQMGTLSKALGSEGGYIAGSRVLIDYLRNSARSFIFTTAPSPAPVAAARAALRLLRAEPERREQLSLNSGHLRALLSQRGVVTADSVTPIIPVLIGSSQRALAVSESLENAGVWAPAIRPPTVPEGAARLRVSVMATHTVEDLERAADAIAEAMG</sequence>
<dbReference type="InterPro" id="IPR050087">
    <property type="entry name" value="AON_synthase_class-II"/>
</dbReference>
<comment type="catalytic activity">
    <reaction evidence="9 11">
        <text>6-carboxyhexanoyl-[ACP] + L-alanine + H(+) = (8S)-8-amino-7-oxononanoate + holo-[ACP] + CO2</text>
        <dbReference type="Rhea" id="RHEA:42288"/>
        <dbReference type="Rhea" id="RHEA-COMP:9685"/>
        <dbReference type="Rhea" id="RHEA-COMP:9955"/>
        <dbReference type="ChEBI" id="CHEBI:15378"/>
        <dbReference type="ChEBI" id="CHEBI:16526"/>
        <dbReference type="ChEBI" id="CHEBI:57972"/>
        <dbReference type="ChEBI" id="CHEBI:64479"/>
        <dbReference type="ChEBI" id="CHEBI:78846"/>
        <dbReference type="ChEBI" id="CHEBI:149468"/>
        <dbReference type="EC" id="2.3.1.47"/>
    </reaction>
</comment>
<dbReference type="InterPro" id="IPR015422">
    <property type="entry name" value="PyrdxlP-dep_Trfase_small"/>
</dbReference>
<accession>A0A402CZ32</accession>
<evidence type="ECO:0000256" key="1">
    <source>
        <dbReference type="ARBA" id="ARBA00001933"/>
    </source>
</evidence>
<organism evidence="13 14">
    <name type="scientific">Capsulimonas corticalis</name>
    <dbReference type="NCBI Taxonomy" id="2219043"/>
    <lineage>
        <taxon>Bacteria</taxon>
        <taxon>Bacillati</taxon>
        <taxon>Armatimonadota</taxon>
        <taxon>Armatimonadia</taxon>
        <taxon>Capsulimonadales</taxon>
        <taxon>Capsulimonadaceae</taxon>
        <taxon>Capsulimonas</taxon>
    </lineage>
</organism>
<evidence type="ECO:0000256" key="7">
    <source>
        <dbReference type="ARBA" id="ARBA00022756"/>
    </source>
</evidence>
<dbReference type="FunCoup" id="A0A402CZ32">
    <property type="interactions" value="405"/>
</dbReference>
<gene>
    <name evidence="13" type="primary">bioF</name>
    <name evidence="13" type="ORF">CCAX7_15780</name>
</gene>
<comment type="function">
    <text evidence="2 11">Catalyzes the decarboxylative condensation of pimeloyl-[acyl-carrier protein] and L-alanine to produce 8-amino-7-oxononanoate (AON), [acyl-carrier protein], and carbon dioxide.</text>
</comment>
<evidence type="ECO:0000313" key="14">
    <source>
        <dbReference type="Proteomes" id="UP000287394"/>
    </source>
</evidence>
<evidence type="ECO:0000256" key="6">
    <source>
        <dbReference type="ARBA" id="ARBA00022679"/>
    </source>
</evidence>
<dbReference type="InterPro" id="IPR015424">
    <property type="entry name" value="PyrdxlP-dep_Trfase"/>
</dbReference>
<evidence type="ECO:0000256" key="4">
    <source>
        <dbReference type="ARBA" id="ARBA00010008"/>
    </source>
</evidence>
<dbReference type="EMBL" id="AP025739">
    <property type="protein sequence ID" value="BDI29527.1"/>
    <property type="molecule type" value="Genomic_DNA"/>
</dbReference>
<dbReference type="InterPro" id="IPR015421">
    <property type="entry name" value="PyrdxlP-dep_Trfase_major"/>
</dbReference>
<dbReference type="GO" id="GO:0030170">
    <property type="term" value="F:pyridoxal phosphate binding"/>
    <property type="evidence" value="ECO:0007669"/>
    <property type="project" value="InterPro"/>
</dbReference>
<dbReference type="Pfam" id="PF00155">
    <property type="entry name" value="Aminotran_1_2"/>
    <property type="match status" value="1"/>
</dbReference>
<evidence type="ECO:0000313" key="13">
    <source>
        <dbReference type="EMBL" id="BDI29527.1"/>
    </source>
</evidence>
<dbReference type="InterPro" id="IPR004839">
    <property type="entry name" value="Aminotransferase_I/II_large"/>
</dbReference>
<comment type="similarity">
    <text evidence="4 11">Belongs to the class-II pyridoxal-phosphate-dependent aminotransferase family. BioF subfamily.</text>
</comment>
<dbReference type="SUPFAM" id="SSF53383">
    <property type="entry name" value="PLP-dependent transferases"/>
    <property type="match status" value="1"/>
</dbReference>
<evidence type="ECO:0000256" key="8">
    <source>
        <dbReference type="ARBA" id="ARBA00022898"/>
    </source>
</evidence>
<evidence type="ECO:0000256" key="10">
    <source>
        <dbReference type="PIRSR" id="PIRSR604723-51"/>
    </source>
</evidence>
<keyword evidence="7" id="KW-0093">Biotin biosynthesis</keyword>
<feature type="modified residue" description="N6-(pyridoxal phosphate)lysine" evidence="10">
    <location>
        <position position="239"/>
    </location>
</feature>
<dbReference type="EC" id="2.3.1.47" evidence="11"/>
<evidence type="ECO:0000256" key="5">
    <source>
        <dbReference type="ARBA" id="ARBA00011738"/>
    </source>
</evidence>